<name>A0AAJ2BBH6_9HYPH</name>
<dbReference type="Proteomes" id="UP001255601">
    <property type="component" value="Unassembled WGS sequence"/>
</dbReference>
<dbReference type="AlphaFoldDB" id="A0AAJ2BBH6"/>
<organism evidence="1 2">
    <name type="scientific">Agrobacterium larrymoorei</name>
    <dbReference type="NCBI Taxonomy" id="160699"/>
    <lineage>
        <taxon>Bacteria</taxon>
        <taxon>Pseudomonadati</taxon>
        <taxon>Pseudomonadota</taxon>
        <taxon>Alphaproteobacteria</taxon>
        <taxon>Hyphomicrobiales</taxon>
        <taxon>Rhizobiaceae</taxon>
        <taxon>Rhizobium/Agrobacterium group</taxon>
        <taxon>Agrobacterium</taxon>
    </lineage>
</organism>
<evidence type="ECO:0000313" key="1">
    <source>
        <dbReference type="EMBL" id="MDR6100893.1"/>
    </source>
</evidence>
<accession>A0AAJ2BBH6</accession>
<evidence type="ECO:0000313" key="2">
    <source>
        <dbReference type="Proteomes" id="UP001255601"/>
    </source>
</evidence>
<comment type="caution">
    <text evidence="1">The sequence shown here is derived from an EMBL/GenBank/DDBJ whole genome shotgun (WGS) entry which is preliminary data.</text>
</comment>
<sequence length="35" mass="4005">MSKAESRVLQYARGALIYTDETQHEHPLTGQCQDQ</sequence>
<proteinExistence type="predicted"/>
<dbReference type="EMBL" id="JAVIZC010000001">
    <property type="protein sequence ID" value="MDR6100893.1"/>
    <property type="molecule type" value="Genomic_DNA"/>
</dbReference>
<reference evidence="1" key="1">
    <citation type="submission" date="2023-08" db="EMBL/GenBank/DDBJ databases">
        <title>Functional and genomic diversity of the sorghum phyllosphere microbiome.</title>
        <authorList>
            <person name="Shade A."/>
        </authorList>
    </citation>
    <scope>NUCLEOTIDE SEQUENCE</scope>
    <source>
        <strain evidence="1">SORGH_AS_0974</strain>
    </source>
</reference>
<gene>
    <name evidence="1" type="ORF">QE369_001071</name>
</gene>
<protein>
    <submittedName>
        <fullName evidence="1">Uncharacterized protein</fullName>
    </submittedName>
</protein>